<evidence type="ECO:0008006" key="4">
    <source>
        <dbReference type="Google" id="ProtNLM"/>
    </source>
</evidence>
<evidence type="ECO:0000313" key="2">
    <source>
        <dbReference type="EMBL" id="EST12960.1"/>
    </source>
</evidence>
<evidence type="ECO:0000313" key="3">
    <source>
        <dbReference type="Proteomes" id="UP000018296"/>
    </source>
</evidence>
<feature type="region of interest" description="Disordered" evidence="1">
    <location>
        <begin position="149"/>
        <end position="169"/>
    </location>
</feature>
<dbReference type="PATRIC" id="fig|1395513.3.peg.818"/>
<dbReference type="Proteomes" id="UP000018296">
    <property type="component" value="Unassembled WGS sequence"/>
</dbReference>
<comment type="caution">
    <text evidence="2">The sequence shown here is derived from an EMBL/GenBank/DDBJ whole genome shotgun (WGS) entry which is preliminary data.</text>
</comment>
<reference evidence="2 3" key="1">
    <citation type="journal article" date="2013" name="Genome Announc.">
        <title>Genome Sequence of Sporolactobacillus laevolacticus DSM442, an Efficient Polymer-Grade D-Lactate Producer from Agricultural Waste Cottonseed as a Nitrogen Source.</title>
        <authorList>
            <person name="Wang H."/>
            <person name="Wang L."/>
            <person name="Ju J."/>
            <person name="Yu B."/>
            <person name="Ma Y."/>
        </authorList>
    </citation>
    <scope>NUCLEOTIDE SEQUENCE [LARGE SCALE GENOMIC DNA]</scope>
    <source>
        <strain evidence="2 3">DSM 442</strain>
    </source>
</reference>
<evidence type="ECO:0000256" key="1">
    <source>
        <dbReference type="SAM" id="MobiDB-lite"/>
    </source>
</evidence>
<name>V6IZN4_9BACL</name>
<organism evidence="2 3">
    <name type="scientific">Sporolactobacillus laevolacticus DSM 442</name>
    <dbReference type="NCBI Taxonomy" id="1395513"/>
    <lineage>
        <taxon>Bacteria</taxon>
        <taxon>Bacillati</taxon>
        <taxon>Bacillota</taxon>
        <taxon>Bacilli</taxon>
        <taxon>Bacillales</taxon>
        <taxon>Sporolactobacillaceae</taxon>
        <taxon>Sporolactobacillus</taxon>
    </lineage>
</organism>
<gene>
    <name evidence="2" type="ORF">P343_03990</name>
</gene>
<keyword evidence="3" id="KW-1185">Reference proteome</keyword>
<protein>
    <recommendedName>
        <fullName evidence="4">Acetolactate synthase</fullName>
    </recommendedName>
</protein>
<dbReference type="AlphaFoldDB" id="V6IZN4"/>
<dbReference type="RefSeq" id="WP_023509105.1">
    <property type="nucleotide sequence ID" value="NZ_AWTC01000003.1"/>
</dbReference>
<accession>V6IZN4</accession>
<sequence length="169" mass="18792">MKQSMKVALNQVSFYDRLLKLITTQRTHLKSVSVRRYPAEAVVTIESDDQFVLRDEPKDIRVWEKESYAGTADCELLTICISNSEKSLALELKRIISEYDGALTANGSTDFIITAKAGSEQIDELIGQILPFGITCMSRIALDSEDLQNQLPSGKKDDLESSQMVRSGG</sequence>
<dbReference type="EMBL" id="AWTC01000003">
    <property type="protein sequence ID" value="EST12960.1"/>
    <property type="molecule type" value="Genomic_DNA"/>
</dbReference>
<proteinExistence type="predicted"/>